<evidence type="ECO:0000256" key="1">
    <source>
        <dbReference type="ARBA" id="ARBA00005187"/>
    </source>
</evidence>
<evidence type="ECO:0000313" key="6">
    <source>
        <dbReference type="Proteomes" id="UP000199288"/>
    </source>
</evidence>
<dbReference type="GO" id="GO:0006529">
    <property type="term" value="P:asparagine biosynthetic process"/>
    <property type="evidence" value="ECO:0007669"/>
    <property type="project" value="UniProtKB-KW"/>
</dbReference>
<keyword evidence="3" id="KW-0061">Asparagine biosynthesis</keyword>
<sequence length="527" mass="59405">MKPHVTFDVSSWTVIDQEGATIYARGRVAREEVLDDPAGAIEDLGGALVVVTDERVEIFQDRIRSYPVLYTTTGELVIGDDPHAIARHVPLRLAKDSVREFDAMGFVSGTDTLYEGLAQTLQGTRTTIDVATREVSVDDWGRFAFARERTNDTDEFEASFSAALDEVLGRLVDEAGSHQIVVPLSGGFDSRLLIAWFVSHDVRNVVTFTYGVKDSRESHISSRIAAAAGYPWHFVEYGTPEMIRRWHAPNRADFLRYCYGGVSLPHVQDWYALEVLIERGIIQRGDIVAPGHTIVGKMHDENLVTQANTSCGEIAKAIADKHYCLQGPYDPPEANERYRMKIADFLREMGFDGTGPSAQSAIVGYNMRERQAKYINNSMRGYEYYGLRWALPMLEKPLWDAWSTGSVRLTSNRTWYGTYVERLFRTCLGDRADDVPVYQPIQVDAEARNRLKTMLASVGLLNLANRAYSAWASLNDSLRLDMYITDDSRMRAAYDLMRGRQLLGFWTSAFTRGRWSEGGDVVLLDRL</sequence>
<dbReference type="EMBL" id="FNQV01000001">
    <property type="protein sequence ID" value="SDZ74932.1"/>
    <property type="molecule type" value="Genomic_DNA"/>
</dbReference>
<comment type="catalytic activity">
    <reaction evidence="4">
        <text>L-aspartate + L-glutamine + ATP + H2O = L-asparagine + L-glutamate + AMP + diphosphate + H(+)</text>
        <dbReference type="Rhea" id="RHEA:12228"/>
        <dbReference type="ChEBI" id="CHEBI:15377"/>
        <dbReference type="ChEBI" id="CHEBI:15378"/>
        <dbReference type="ChEBI" id="CHEBI:29985"/>
        <dbReference type="ChEBI" id="CHEBI:29991"/>
        <dbReference type="ChEBI" id="CHEBI:30616"/>
        <dbReference type="ChEBI" id="CHEBI:33019"/>
        <dbReference type="ChEBI" id="CHEBI:58048"/>
        <dbReference type="ChEBI" id="CHEBI:58359"/>
        <dbReference type="ChEBI" id="CHEBI:456215"/>
        <dbReference type="EC" id="6.3.5.4"/>
    </reaction>
</comment>
<protein>
    <recommendedName>
        <fullName evidence="2">asparagine synthase (glutamine-hydrolyzing)</fullName>
        <ecNumber evidence="2">6.3.5.4</ecNumber>
    </recommendedName>
</protein>
<accession>A0A1H3VLF3</accession>
<dbReference type="PANTHER" id="PTHR43284:SF1">
    <property type="entry name" value="ASPARAGINE SYNTHETASE"/>
    <property type="match status" value="1"/>
</dbReference>
<dbReference type="Gene3D" id="3.40.50.620">
    <property type="entry name" value="HUPs"/>
    <property type="match status" value="1"/>
</dbReference>
<evidence type="ECO:0000256" key="4">
    <source>
        <dbReference type="ARBA" id="ARBA00048741"/>
    </source>
</evidence>
<dbReference type="InterPro" id="IPR051786">
    <property type="entry name" value="ASN_synthetase/amidase"/>
</dbReference>
<comment type="pathway">
    <text evidence="1">Amino-acid biosynthesis; L-asparagine biosynthesis; L-asparagine from L-aspartate (L-Gln route): step 1/1.</text>
</comment>
<dbReference type="InterPro" id="IPR014729">
    <property type="entry name" value="Rossmann-like_a/b/a_fold"/>
</dbReference>
<dbReference type="PANTHER" id="PTHR43284">
    <property type="entry name" value="ASPARAGINE SYNTHETASE (GLUTAMINE-HYDROLYZING)"/>
    <property type="match status" value="1"/>
</dbReference>
<organism evidence="5 6">
    <name type="scientific">Bowdeniella nasicola</name>
    <dbReference type="NCBI Taxonomy" id="208480"/>
    <lineage>
        <taxon>Bacteria</taxon>
        <taxon>Bacillati</taxon>
        <taxon>Actinomycetota</taxon>
        <taxon>Actinomycetes</taxon>
        <taxon>Actinomycetales</taxon>
        <taxon>Actinomycetaceae</taxon>
        <taxon>Bowdeniella</taxon>
    </lineage>
</organism>
<evidence type="ECO:0000256" key="3">
    <source>
        <dbReference type="ARBA" id="ARBA00022888"/>
    </source>
</evidence>
<dbReference type="OrthoDB" id="4897717at2"/>
<dbReference type="AlphaFoldDB" id="A0A1H3VLF3"/>
<dbReference type="Proteomes" id="UP000199288">
    <property type="component" value="Unassembled WGS sequence"/>
</dbReference>
<reference evidence="6" key="1">
    <citation type="submission" date="2016-10" db="EMBL/GenBank/DDBJ databases">
        <authorList>
            <person name="Varghese N."/>
            <person name="Submissions S."/>
        </authorList>
    </citation>
    <scope>NUCLEOTIDE SEQUENCE [LARGE SCALE GENOMIC DNA]</scope>
    <source>
        <strain evidence="6">KPR-1</strain>
    </source>
</reference>
<evidence type="ECO:0000313" key="5">
    <source>
        <dbReference type="EMBL" id="SDZ74932.1"/>
    </source>
</evidence>
<gene>
    <name evidence="5" type="ORF">SAMN02910418_00105</name>
</gene>
<evidence type="ECO:0000256" key="2">
    <source>
        <dbReference type="ARBA" id="ARBA00012737"/>
    </source>
</evidence>
<keyword evidence="6" id="KW-1185">Reference proteome</keyword>
<dbReference type="GO" id="GO:0004066">
    <property type="term" value="F:asparagine synthase (glutamine-hydrolyzing) activity"/>
    <property type="evidence" value="ECO:0007669"/>
    <property type="project" value="UniProtKB-EC"/>
</dbReference>
<dbReference type="SUPFAM" id="SSF52402">
    <property type="entry name" value="Adenine nucleotide alpha hydrolases-like"/>
    <property type="match status" value="1"/>
</dbReference>
<dbReference type="RefSeq" id="WP_092560913.1">
    <property type="nucleotide sequence ID" value="NZ_FNQV01000001.1"/>
</dbReference>
<dbReference type="EC" id="6.3.5.4" evidence="2"/>
<keyword evidence="3" id="KW-0028">Amino-acid biosynthesis</keyword>
<proteinExistence type="predicted"/>
<name>A0A1H3VLF3_9ACTO</name>